<evidence type="ECO:0000313" key="2">
    <source>
        <dbReference type="EMBL" id="KAG2426788.1"/>
    </source>
</evidence>
<feature type="region of interest" description="Disordered" evidence="1">
    <location>
        <begin position="139"/>
        <end position="186"/>
    </location>
</feature>
<name>A0A835SGI4_CHLIN</name>
<reference evidence="2" key="1">
    <citation type="journal article" date="2020" name="bioRxiv">
        <title>Comparative genomics of Chlamydomonas.</title>
        <authorList>
            <person name="Craig R.J."/>
            <person name="Hasan A.R."/>
            <person name="Ness R.W."/>
            <person name="Keightley P.D."/>
        </authorList>
    </citation>
    <scope>NUCLEOTIDE SEQUENCE</scope>
    <source>
        <strain evidence="2">SAG 7.73</strain>
    </source>
</reference>
<evidence type="ECO:0000313" key="3">
    <source>
        <dbReference type="Proteomes" id="UP000650467"/>
    </source>
</evidence>
<organism evidence="2 3">
    <name type="scientific">Chlamydomonas incerta</name>
    <dbReference type="NCBI Taxonomy" id="51695"/>
    <lineage>
        <taxon>Eukaryota</taxon>
        <taxon>Viridiplantae</taxon>
        <taxon>Chlorophyta</taxon>
        <taxon>core chlorophytes</taxon>
        <taxon>Chlorophyceae</taxon>
        <taxon>CS clade</taxon>
        <taxon>Chlamydomonadales</taxon>
        <taxon>Chlamydomonadaceae</taxon>
        <taxon>Chlamydomonas</taxon>
    </lineage>
</organism>
<evidence type="ECO:0000256" key="1">
    <source>
        <dbReference type="SAM" id="MobiDB-lite"/>
    </source>
</evidence>
<keyword evidence="3" id="KW-1185">Reference proteome</keyword>
<accession>A0A835SGI4</accession>
<dbReference type="AlphaFoldDB" id="A0A835SGI4"/>
<dbReference type="EMBL" id="JAEHOC010000045">
    <property type="protein sequence ID" value="KAG2426788.1"/>
    <property type="molecule type" value="Genomic_DNA"/>
</dbReference>
<comment type="caution">
    <text evidence="2">The sequence shown here is derived from an EMBL/GenBank/DDBJ whole genome shotgun (WGS) entry which is preliminary data.</text>
</comment>
<dbReference type="OrthoDB" id="10679499at2759"/>
<gene>
    <name evidence="2" type="ORF">HXX76_012843</name>
</gene>
<dbReference type="Proteomes" id="UP000650467">
    <property type="component" value="Unassembled WGS sequence"/>
</dbReference>
<feature type="compositionally biased region" description="Polar residues" evidence="1">
    <location>
        <begin position="163"/>
        <end position="180"/>
    </location>
</feature>
<protein>
    <submittedName>
        <fullName evidence="2">Uncharacterized protein</fullName>
    </submittedName>
</protein>
<proteinExistence type="predicted"/>
<sequence>MSGANTAALQTTTLCSQTQGNPSTPSSTIVAMFATPVYPLSVAILIMTCQQGYVQTGLELRLANGSYVATACTADPCTNATTCLGNQTYWYTCGLTGAAFSQQYVAGMRVVLSTNAVGQNVWKVIDAFSMTGYAGSTEPSTTVASAAQPRPTKPRAVKPSAAVTPTAQLTKPVTTVTSPTEPGASLPCSVSCTTQPGTALSTPALTRTAVAPATVTRAA</sequence>